<sequence>MVWVTNQIQPGIKDKATLGMILVSYRGQPPIKLLVKQIEKVKCSIIKSILNDFHCRK</sequence>
<gene>
    <name evidence="1" type="ORF">Enr17x_37540</name>
</gene>
<accession>A0A518IF27</accession>
<dbReference type="AlphaFoldDB" id="A0A518IF27"/>
<evidence type="ECO:0000313" key="2">
    <source>
        <dbReference type="Proteomes" id="UP000318313"/>
    </source>
</evidence>
<evidence type="ECO:0000313" key="1">
    <source>
        <dbReference type="EMBL" id="QDV51696.1"/>
    </source>
</evidence>
<proteinExistence type="predicted"/>
<reference evidence="1 2" key="1">
    <citation type="submission" date="2019-03" db="EMBL/GenBank/DDBJ databases">
        <title>Deep-cultivation of Planctomycetes and their phenomic and genomic characterization uncovers novel biology.</title>
        <authorList>
            <person name="Wiegand S."/>
            <person name="Jogler M."/>
            <person name="Boedeker C."/>
            <person name="Pinto D."/>
            <person name="Vollmers J."/>
            <person name="Rivas-Marin E."/>
            <person name="Kohn T."/>
            <person name="Peeters S.H."/>
            <person name="Heuer A."/>
            <person name="Rast P."/>
            <person name="Oberbeckmann S."/>
            <person name="Bunk B."/>
            <person name="Jeske O."/>
            <person name="Meyerdierks A."/>
            <person name="Storesund J.E."/>
            <person name="Kallscheuer N."/>
            <person name="Luecker S."/>
            <person name="Lage O.M."/>
            <person name="Pohl T."/>
            <person name="Merkel B.J."/>
            <person name="Hornburger P."/>
            <person name="Mueller R.-W."/>
            <person name="Bruemmer F."/>
            <person name="Labrenz M."/>
            <person name="Spormann A.M."/>
            <person name="Op den Camp H."/>
            <person name="Overmann J."/>
            <person name="Amann R."/>
            <person name="Jetten M.S.M."/>
            <person name="Mascher T."/>
            <person name="Medema M.H."/>
            <person name="Devos D.P."/>
            <person name="Kaster A.-K."/>
            <person name="Ovreas L."/>
            <person name="Rohde M."/>
            <person name="Galperin M.Y."/>
            <person name="Jogler C."/>
        </authorList>
    </citation>
    <scope>NUCLEOTIDE SEQUENCE [LARGE SCALE GENOMIC DNA]</scope>
    <source>
        <strain evidence="1 2">Enr17</strain>
    </source>
</reference>
<organism evidence="1 2">
    <name type="scientific">Gimesia fumaroli</name>
    <dbReference type="NCBI Taxonomy" id="2527976"/>
    <lineage>
        <taxon>Bacteria</taxon>
        <taxon>Pseudomonadati</taxon>
        <taxon>Planctomycetota</taxon>
        <taxon>Planctomycetia</taxon>
        <taxon>Planctomycetales</taxon>
        <taxon>Planctomycetaceae</taxon>
        <taxon>Gimesia</taxon>
    </lineage>
</organism>
<dbReference type="EMBL" id="CP037452">
    <property type="protein sequence ID" value="QDV51696.1"/>
    <property type="molecule type" value="Genomic_DNA"/>
</dbReference>
<dbReference type="KEGG" id="gfm:Enr17x_37540"/>
<protein>
    <submittedName>
        <fullName evidence="1">Uncharacterized protein</fullName>
    </submittedName>
</protein>
<keyword evidence="2" id="KW-1185">Reference proteome</keyword>
<name>A0A518IF27_9PLAN</name>
<dbReference type="Proteomes" id="UP000318313">
    <property type="component" value="Chromosome"/>
</dbReference>